<gene>
    <name evidence="2" type="ORF">EPI10_015814</name>
</gene>
<accession>A0A5B6VM02</accession>
<evidence type="ECO:0000313" key="2">
    <source>
        <dbReference type="EMBL" id="KAA3470076.1"/>
    </source>
</evidence>
<keyword evidence="2" id="KW-0695">RNA-directed DNA polymerase</keyword>
<dbReference type="CDD" id="cd01647">
    <property type="entry name" value="RT_LTR"/>
    <property type="match status" value="1"/>
</dbReference>
<feature type="domain" description="Reverse transcriptase" evidence="1">
    <location>
        <begin position="1"/>
        <end position="152"/>
    </location>
</feature>
<dbReference type="SUPFAM" id="SSF56672">
    <property type="entry name" value="DNA/RNA polymerases"/>
    <property type="match status" value="1"/>
</dbReference>
<dbReference type="Pfam" id="PF00078">
    <property type="entry name" value="RVT_1"/>
    <property type="match status" value="1"/>
</dbReference>
<dbReference type="PROSITE" id="PS50878">
    <property type="entry name" value="RT_POL"/>
    <property type="match status" value="1"/>
</dbReference>
<dbReference type="Gene3D" id="3.30.70.270">
    <property type="match status" value="1"/>
</dbReference>
<organism evidence="2 3">
    <name type="scientific">Gossypium australe</name>
    <dbReference type="NCBI Taxonomy" id="47621"/>
    <lineage>
        <taxon>Eukaryota</taxon>
        <taxon>Viridiplantae</taxon>
        <taxon>Streptophyta</taxon>
        <taxon>Embryophyta</taxon>
        <taxon>Tracheophyta</taxon>
        <taxon>Spermatophyta</taxon>
        <taxon>Magnoliopsida</taxon>
        <taxon>eudicotyledons</taxon>
        <taxon>Gunneridae</taxon>
        <taxon>Pentapetalae</taxon>
        <taxon>rosids</taxon>
        <taxon>malvids</taxon>
        <taxon>Malvales</taxon>
        <taxon>Malvaceae</taxon>
        <taxon>Malvoideae</taxon>
        <taxon>Gossypium</taxon>
    </lineage>
</organism>
<comment type="caution">
    <text evidence="2">The sequence shown here is derived from an EMBL/GenBank/DDBJ whole genome shotgun (WGS) entry which is preliminary data.</text>
</comment>
<dbReference type="Proteomes" id="UP000325315">
    <property type="component" value="Unassembled WGS sequence"/>
</dbReference>
<dbReference type="OrthoDB" id="2431547at2759"/>
<reference evidence="3" key="1">
    <citation type="journal article" date="2019" name="Plant Biotechnol. J.">
        <title>Genome sequencing of the Australian wild diploid species Gossypium australe highlights disease resistance and delayed gland morphogenesis.</title>
        <authorList>
            <person name="Cai Y."/>
            <person name="Cai X."/>
            <person name="Wang Q."/>
            <person name="Wang P."/>
            <person name="Zhang Y."/>
            <person name="Cai C."/>
            <person name="Xu Y."/>
            <person name="Wang K."/>
            <person name="Zhou Z."/>
            <person name="Wang C."/>
            <person name="Geng S."/>
            <person name="Li B."/>
            <person name="Dong Q."/>
            <person name="Hou Y."/>
            <person name="Wang H."/>
            <person name="Ai P."/>
            <person name="Liu Z."/>
            <person name="Yi F."/>
            <person name="Sun M."/>
            <person name="An G."/>
            <person name="Cheng J."/>
            <person name="Zhang Y."/>
            <person name="Shi Q."/>
            <person name="Xie Y."/>
            <person name="Shi X."/>
            <person name="Chang Y."/>
            <person name="Huang F."/>
            <person name="Chen Y."/>
            <person name="Hong S."/>
            <person name="Mi L."/>
            <person name="Sun Q."/>
            <person name="Zhang L."/>
            <person name="Zhou B."/>
            <person name="Peng R."/>
            <person name="Zhang X."/>
            <person name="Liu F."/>
        </authorList>
    </citation>
    <scope>NUCLEOTIDE SEQUENCE [LARGE SCALE GENOMIC DNA]</scope>
    <source>
        <strain evidence="3">cv. PA1801</strain>
    </source>
</reference>
<evidence type="ECO:0000313" key="3">
    <source>
        <dbReference type="Proteomes" id="UP000325315"/>
    </source>
</evidence>
<protein>
    <submittedName>
        <fullName evidence="2">RNA-directed DNA polymerase-like protein</fullName>
    </submittedName>
</protein>
<keyword evidence="2" id="KW-0808">Transferase</keyword>
<dbReference type="InterPro" id="IPR043502">
    <property type="entry name" value="DNA/RNA_pol_sf"/>
</dbReference>
<dbReference type="EMBL" id="SMMG02000006">
    <property type="protein sequence ID" value="KAA3470076.1"/>
    <property type="molecule type" value="Genomic_DNA"/>
</dbReference>
<dbReference type="GO" id="GO:0003964">
    <property type="term" value="F:RNA-directed DNA polymerase activity"/>
    <property type="evidence" value="ECO:0007669"/>
    <property type="project" value="UniProtKB-KW"/>
</dbReference>
<name>A0A5B6VM02_9ROSI</name>
<dbReference type="InterPro" id="IPR053134">
    <property type="entry name" value="RNA-dir_DNA_polymerase"/>
</dbReference>
<sequence>MRTCIVYRQRNKVTIKNKYPLLRATVFSKIDLRSSYYQLRVKDSDKPKIAFRTRYGNDDFLVMPFGLTNAPTVFMDLMNRVFRSYLDRFVVAFIDDMLIYSRDESEHLRIVLQTLLNVNFSSERLDSWGISFQPKVLELTRVRFLLLLTKNL</sequence>
<dbReference type="AlphaFoldDB" id="A0A5B6VM02"/>
<dbReference type="InterPro" id="IPR000477">
    <property type="entry name" value="RT_dom"/>
</dbReference>
<keyword evidence="3" id="KW-1185">Reference proteome</keyword>
<keyword evidence="2" id="KW-0548">Nucleotidyltransferase</keyword>
<dbReference type="PANTHER" id="PTHR24559">
    <property type="entry name" value="TRANSPOSON TY3-I GAG-POL POLYPROTEIN"/>
    <property type="match status" value="1"/>
</dbReference>
<dbReference type="PANTHER" id="PTHR24559:SF444">
    <property type="entry name" value="REVERSE TRANSCRIPTASE DOMAIN-CONTAINING PROTEIN"/>
    <property type="match status" value="1"/>
</dbReference>
<dbReference type="InterPro" id="IPR043128">
    <property type="entry name" value="Rev_trsase/Diguanyl_cyclase"/>
</dbReference>
<evidence type="ECO:0000259" key="1">
    <source>
        <dbReference type="PROSITE" id="PS50878"/>
    </source>
</evidence>
<proteinExistence type="predicted"/>
<dbReference type="Gene3D" id="3.10.10.10">
    <property type="entry name" value="HIV Type 1 Reverse Transcriptase, subunit A, domain 1"/>
    <property type="match status" value="1"/>
</dbReference>